<sequence length="635" mass="66771">MTLLETLTPVAATGALGLAWLLIAIPLAVAGILLVVGRAGDSWGHLLGAAAPVAAFVIALTEFVQLLGAPAADRAVSVPVYTWAEVGGRSIEIGLLVDPLSILFALLVTGVGSLIFIYSIGYMAEDPKRRRFFAFLNIFLGAMLTLVLADNYIMLFIGWEGVGLASYLLIGFWQERTSAALAAKKAFLTNKVGDLGLLCASFAMFALFGSVSFADVNAAAPGMSHGWATALGLLLLLAACGKSAQVPLQVWLLDAMEGPTPVSALIHAATMVTAGVYLVVRSQAIFTLSDEAALAVVVVGLCSIFAGAWIGCAKDDIKKVLAGSTMSQIGYMMLAAGLGPAGVAFAIFHLLTHGMFKANMFLGAGAVMHGMGDDTDMRHFGALAKGMPWVFGTFAMGYLAIIGCPFFAGYYSKDHIINAAFGRGAVFGWLAIAGAAVTAFYMTRLVVMTFFGPSRHLPGVHPHRPGPVMVIPLVILAVGSVIGGLVLNGWIQGWLSDAIGAEVEPVHVFETSVIAWVTLLAVVCGVVLGVLIYRRPIAQEMPVSRNFFVNAGRNELYANAFNEAVFMRPGQRLCDGLELTDRYVVDGAVNGSATLVKGASGLLRLLENGYVRTYGALMTFGSVIIGAVLILGRLA</sequence>
<dbReference type="GO" id="GO:0003954">
    <property type="term" value="F:NADH dehydrogenase activity"/>
    <property type="evidence" value="ECO:0007669"/>
    <property type="project" value="TreeGrafter"/>
</dbReference>
<feature type="transmembrane region" description="Helical" evidence="6">
    <location>
        <begin position="426"/>
        <end position="447"/>
    </location>
</feature>
<evidence type="ECO:0000313" key="12">
    <source>
        <dbReference type="Proteomes" id="UP000279336"/>
    </source>
</evidence>
<dbReference type="GO" id="GO:0012505">
    <property type="term" value="C:endomembrane system"/>
    <property type="evidence" value="ECO:0007669"/>
    <property type="project" value="UniProtKB-SubCell"/>
</dbReference>
<accession>A0A383S3X6</accession>
<dbReference type="NCBIfam" id="TIGR01974">
    <property type="entry name" value="NDH_I_L"/>
    <property type="match status" value="1"/>
</dbReference>
<feature type="transmembrane region" description="Helical" evidence="6">
    <location>
        <begin position="513"/>
        <end position="533"/>
    </location>
</feature>
<dbReference type="EMBL" id="RCIW01000004">
    <property type="protein sequence ID" value="RLP11970.1"/>
    <property type="molecule type" value="Genomic_DNA"/>
</dbReference>
<evidence type="ECO:0000313" key="11">
    <source>
        <dbReference type="Proteomes" id="UP000263928"/>
    </source>
</evidence>
<dbReference type="Proteomes" id="UP000279336">
    <property type="component" value="Unassembled WGS sequence"/>
</dbReference>
<keyword evidence="10" id="KW-0830">Ubiquinone</keyword>
<keyword evidence="10" id="KW-0560">Oxidoreductase</keyword>
<feature type="domain" description="NADH:quinone oxidoreductase/Mrp antiporter transmembrane" evidence="7">
    <location>
        <begin position="149"/>
        <end position="433"/>
    </location>
</feature>
<keyword evidence="11" id="KW-1185">Reference proteome</keyword>
<evidence type="ECO:0000256" key="3">
    <source>
        <dbReference type="ARBA" id="ARBA00022989"/>
    </source>
</evidence>
<feature type="transmembrane region" description="Helical" evidence="6">
    <location>
        <begin position="264"/>
        <end position="280"/>
    </location>
</feature>
<feature type="transmembrane region" description="Helical" evidence="6">
    <location>
        <begin position="331"/>
        <end position="351"/>
    </location>
</feature>
<dbReference type="PRINTS" id="PR01434">
    <property type="entry name" value="NADHDHGNASE5"/>
</dbReference>
<evidence type="ECO:0000259" key="7">
    <source>
        <dbReference type="Pfam" id="PF00361"/>
    </source>
</evidence>
<reference evidence="10" key="1">
    <citation type="submission" date="2018-08" db="EMBL/GenBank/DDBJ databases">
        <authorList>
            <person name="Ferrada E.E."/>
            <person name="Latorre B.A."/>
        </authorList>
    </citation>
    <scope>NUCLEOTIDE SEQUENCE [LARGE SCALE GENOMIC DNA]</scope>
    <source>
        <strain evidence="10">Propionibacterium_australiense1</strain>
    </source>
</reference>
<evidence type="ECO:0000256" key="2">
    <source>
        <dbReference type="ARBA" id="ARBA00022692"/>
    </source>
</evidence>
<feature type="transmembrane region" description="Helical" evidence="6">
    <location>
        <begin position="468"/>
        <end position="493"/>
    </location>
</feature>
<feature type="transmembrane region" description="Helical" evidence="6">
    <location>
        <begin position="100"/>
        <end position="120"/>
    </location>
</feature>
<feature type="transmembrane region" description="Helical" evidence="6">
    <location>
        <begin position="132"/>
        <end position="159"/>
    </location>
</feature>
<evidence type="ECO:0000256" key="4">
    <source>
        <dbReference type="ARBA" id="ARBA00023136"/>
    </source>
</evidence>
<feature type="domain" description="NADH-Ubiquinone oxidoreductase (complex I) chain 5 N-terminal" evidence="8">
    <location>
        <begin position="83"/>
        <end position="133"/>
    </location>
</feature>
<gene>
    <name evidence="9" type="ORF">D7U36_03665</name>
    <name evidence="10" type="ORF">PROPAUS_0448</name>
</gene>
<feature type="transmembrane region" description="Helical" evidence="6">
    <location>
        <begin position="43"/>
        <end position="64"/>
    </location>
</feature>
<evidence type="ECO:0000256" key="6">
    <source>
        <dbReference type="SAM" id="Phobius"/>
    </source>
</evidence>
<proteinExistence type="predicted"/>
<dbReference type="GO" id="GO:0042773">
    <property type="term" value="P:ATP synthesis coupled electron transport"/>
    <property type="evidence" value="ECO:0007669"/>
    <property type="project" value="InterPro"/>
</dbReference>
<keyword evidence="3 6" id="KW-1133">Transmembrane helix</keyword>
<reference evidence="11" key="2">
    <citation type="submission" date="2018-08" db="EMBL/GenBank/DDBJ databases">
        <authorList>
            <person name="Hornung B."/>
        </authorList>
    </citation>
    <scope>NUCLEOTIDE SEQUENCE [LARGE SCALE GENOMIC DNA]</scope>
</reference>
<name>A0A383S3X6_9ACTN</name>
<feature type="transmembrane region" description="Helical" evidence="6">
    <location>
        <begin position="195"/>
        <end position="214"/>
    </location>
</feature>
<evidence type="ECO:0000256" key="1">
    <source>
        <dbReference type="ARBA" id="ARBA00004127"/>
    </source>
</evidence>
<dbReference type="Proteomes" id="UP000263928">
    <property type="component" value="Unassembled WGS sequence"/>
</dbReference>
<dbReference type="NCBIfam" id="NF005141">
    <property type="entry name" value="PRK06590.1"/>
    <property type="match status" value="1"/>
</dbReference>
<dbReference type="PANTHER" id="PTHR42829:SF2">
    <property type="entry name" value="NADH-UBIQUINONE OXIDOREDUCTASE CHAIN 5"/>
    <property type="match status" value="1"/>
</dbReference>
<dbReference type="InterPro" id="IPR001516">
    <property type="entry name" value="Proton_antipo_N"/>
</dbReference>
<dbReference type="GO" id="GO:0008137">
    <property type="term" value="F:NADH dehydrogenase (ubiquinone) activity"/>
    <property type="evidence" value="ECO:0007669"/>
    <property type="project" value="InterPro"/>
</dbReference>
<reference evidence="9 12" key="3">
    <citation type="submission" date="2018-10" db="EMBL/GenBank/DDBJ databases">
        <title>Propionibacterium australiense Genome Sequencing and Assembly.</title>
        <authorList>
            <person name="Bernier A.-M."/>
            <person name="Bernard K."/>
        </authorList>
    </citation>
    <scope>NUCLEOTIDE SEQUENCE [LARGE SCALE GENOMIC DNA]</scope>
    <source>
        <strain evidence="9 12">NML98A078</strain>
    </source>
</reference>
<evidence type="ECO:0000259" key="8">
    <source>
        <dbReference type="Pfam" id="PF00662"/>
    </source>
</evidence>
<protein>
    <submittedName>
        <fullName evidence="9">NADH-quinone oxidoreductase subunit L</fullName>
        <ecNumber evidence="9 10">1.6.5.3</ecNumber>
    </submittedName>
    <submittedName>
        <fullName evidence="10">NADH:ubiquinone reductase (H+-translocating)</fullName>
    </submittedName>
</protein>
<keyword evidence="4 6" id="KW-0472">Membrane</keyword>
<dbReference type="PRINTS" id="PR01435">
    <property type="entry name" value="NPOXDRDTASE5"/>
</dbReference>
<comment type="subcellular location">
    <subcellularLocation>
        <location evidence="1">Endomembrane system</location>
        <topology evidence="1">Multi-pass membrane protein</topology>
    </subcellularLocation>
    <subcellularLocation>
        <location evidence="5">Membrane</location>
        <topology evidence="5">Multi-pass membrane protein</topology>
    </subcellularLocation>
</comment>
<feature type="transmembrane region" description="Helical" evidence="6">
    <location>
        <begin position="226"/>
        <end position="244"/>
    </location>
</feature>
<feature type="transmembrane region" description="Helical" evidence="6">
    <location>
        <begin position="614"/>
        <end position="634"/>
    </location>
</feature>
<dbReference type="InterPro" id="IPR003945">
    <property type="entry name" value="NU5C-like"/>
</dbReference>
<dbReference type="OrthoDB" id="9811798at2"/>
<evidence type="ECO:0000313" key="10">
    <source>
        <dbReference type="EMBL" id="SYZ32563.1"/>
    </source>
</evidence>
<dbReference type="GO" id="GO:0016020">
    <property type="term" value="C:membrane"/>
    <property type="evidence" value="ECO:0007669"/>
    <property type="project" value="UniProtKB-SubCell"/>
</dbReference>
<dbReference type="InterPro" id="IPR018393">
    <property type="entry name" value="NADHpl_OxRdtase_5_subgr"/>
</dbReference>
<feature type="transmembrane region" description="Helical" evidence="6">
    <location>
        <begin position="292"/>
        <end position="311"/>
    </location>
</feature>
<dbReference type="GO" id="GO:0015990">
    <property type="term" value="P:electron transport coupled proton transport"/>
    <property type="evidence" value="ECO:0007669"/>
    <property type="project" value="TreeGrafter"/>
</dbReference>
<dbReference type="EMBL" id="UNQJ01000002">
    <property type="protein sequence ID" value="SYZ32563.1"/>
    <property type="molecule type" value="Genomic_DNA"/>
</dbReference>
<feature type="transmembrane region" description="Helical" evidence="6">
    <location>
        <begin position="12"/>
        <end position="36"/>
    </location>
</feature>
<dbReference type="Pfam" id="PF00361">
    <property type="entry name" value="Proton_antipo_M"/>
    <property type="match status" value="1"/>
</dbReference>
<dbReference type="AlphaFoldDB" id="A0A383S3X6"/>
<evidence type="ECO:0000256" key="5">
    <source>
        <dbReference type="RuleBase" id="RU000320"/>
    </source>
</evidence>
<dbReference type="Gene3D" id="1.20.5.2700">
    <property type="match status" value="1"/>
</dbReference>
<organism evidence="10 11">
    <name type="scientific">Propionibacterium australiense</name>
    <dbReference type="NCBI Taxonomy" id="119981"/>
    <lineage>
        <taxon>Bacteria</taxon>
        <taxon>Bacillati</taxon>
        <taxon>Actinomycetota</taxon>
        <taxon>Actinomycetes</taxon>
        <taxon>Propionibacteriales</taxon>
        <taxon>Propionibacteriaceae</taxon>
        <taxon>Propionibacterium</taxon>
    </lineage>
</organism>
<dbReference type="EC" id="1.6.5.3" evidence="9 10"/>
<feature type="transmembrane region" description="Helical" evidence="6">
    <location>
        <begin position="387"/>
        <end position="411"/>
    </location>
</feature>
<dbReference type="PANTHER" id="PTHR42829">
    <property type="entry name" value="NADH-UBIQUINONE OXIDOREDUCTASE CHAIN 5"/>
    <property type="match status" value="1"/>
</dbReference>
<dbReference type="Pfam" id="PF00662">
    <property type="entry name" value="Proton_antipo_N"/>
    <property type="match status" value="1"/>
</dbReference>
<keyword evidence="2 5" id="KW-0812">Transmembrane</keyword>
<dbReference type="InterPro" id="IPR001750">
    <property type="entry name" value="ND/Mrp_TM"/>
</dbReference>
<evidence type="ECO:0000313" key="9">
    <source>
        <dbReference type="EMBL" id="RLP11970.1"/>
    </source>
</evidence>